<dbReference type="Pfam" id="PF00578">
    <property type="entry name" value="AhpC-TSA"/>
    <property type="match status" value="1"/>
</dbReference>
<evidence type="ECO:0000313" key="4">
    <source>
        <dbReference type="Proteomes" id="UP000306808"/>
    </source>
</evidence>
<evidence type="ECO:0000259" key="2">
    <source>
        <dbReference type="Pfam" id="PF00578"/>
    </source>
</evidence>
<keyword evidence="4" id="KW-1185">Reference proteome</keyword>
<feature type="compositionally biased region" description="Polar residues" evidence="1">
    <location>
        <begin position="90"/>
        <end position="104"/>
    </location>
</feature>
<dbReference type="GO" id="GO:0016491">
    <property type="term" value="F:oxidoreductase activity"/>
    <property type="evidence" value="ECO:0007669"/>
    <property type="project" value="InterPro"/>
</dbReference>
<sequence length="674" mass="77249">MRKLRKWERYVLFPKTKDNPLEGEIPLNFAQQEIKVHKAWPKPFAFIRPLFCAFTLLFRTTAVSASGQVNPFFGNPSTALRVGFDSLPKNSRSAVEQQSKTSRTTLEEESKRSRRTLEQHPKECRTSLEQQRKSETPRFPRTSLLLSNKVVHSCPKHVLPTRQVCVKYMLSTDIVLNEHSTKALISAVRWPHAMAILYKIAGIFKAIAHKNSTSTIQNLYYANTTDRDNTLPGTYQVRPASDRHGFSTASRRLRAPMAIGARSDNDQSAKPEKQNKGRRKVEQKQNTVRTASEKNAINLRSLYQKATVSIRVTYQKYTLDLLKTYQRLTKKLPTAYGEVGNKWQAFYAKFKNNLHGFSKYCVALWCDNQLGAILITSRYNRSRTLFCQPWAICFVTIVYTCVLFSDAQAQSVETRTVNGQNEITGWVKSHTTHQPIEAVKVKDRETGNYAFTDKFGKFILSVVRTDGQIEINRQGYQPLTTEYQNSSLQKGKQTVWLFREIEQIPQIIVGDTLPDSFWDLAYDVVNHSKERSKLTLYEYQESPLLVLDFWSKFCAPCIKSVEQWNMYKKVFNNQIEVLTVYVGNPDGISDFIESREWDLPAIIGESTNILNAYFFKKEQYGGVVLIKDNKLIAIPETKNLSVDRLKDIVQGTNTSLPLKNGWESIVHSREGGKL</sequence>
<dbReference type="Gene3D" id="2.60.40.1120">
    <property type="entry name" value="Carboxypeptidase-like, regulatory domain"/>
    <property type="match status" value="1"/>
</dbReference>
<feature type="domain" description="Alkyl hydroperoxide reductase subunit C/ Thiol specific antioxidant" evidence="2">
    <location>
        <begin position="528"/>
        <end position="624"/>
    </location>
</feature>
<organism evidence="3 4">
    <name type="scientific">Sphingobacterium olei</name>
    <dbReference type="NCBI Taxonomy" id="2571155"/>
    <lineage>
        <taxon>Bacteria</taxon>
        <taxon>Pseudomonadati</taxon>
        <taxon>Bacteroidota</taxon>
        <taxon>Sphingobacteriia</taxon>
        <taxon>Sphingobacteriales</taxon>
        <taxon>Sphingobacteriaceae</taxon>
        <taxon>Sphingobacterium</taxon>
    </lineage>
</organism>
<dbReference type="InterPro" id="IPR036249">
    <property type="entry name" value="Thioredoxin-like_sf"/>
</dbReference>
<feature type="compositionally biased region" description="Basic and acidic residues" evidence="1">
    <location>
        <begin position="105"/>
        <end position="138"/>
    </location>
</feature>
<dbReference type="OrthoDB" id="793244at2"/>
<dbReference type="Gene3D" id="3.40.30.10">
    <property type="entry name" value="Glutaredoxin"/>
    <property type="match status" value="1"/>
</dbReference>
<dbReference type="GO" id="GO:0016209">
    <property type="term" value="F:antioxidant activity"/>
    <property type="evidence" value="ECO:0007669"/>
    <property type="project" value="InterPro"/>
</dbReference>
<feature type="compositionally biased region" description="Basic and acidic residues" evidence="1">
    <location>
        <begin position="263"/>
        <end position="283"/>
    </location>
</feature>
<accession>A0A4U0P6N9</accession>
<dbReference type="InterPro" id="IPR008969">
    <property type="entry name" value="CarboxyPept-like_regulatory"/>
</dbReference>
<feature type="region of interest" description="Disordered" evidence="1">
    <location>
        <begin position="90"/>
        <end position="139"/>
    </location>
</feature>
<evidence type="ECO:0000313" key="3">
    <source>
        <dbReference type="EMBL" id="TJZ63009.1"/>
    </source>
</evidence>
<proteinExistence type="predicted"/>
<dbReference type="EMBL" id="SUME01000001">
    <property type="protein sequence ID" value="TJZ63009.1"/>
    <property type="molecule type" value="Genomic_DNA"/>
</dbReference>
<dbReference type="Proteomes" id="UP000306808">
    <property type="component" value="Unassembled WGS sequence"/>
</dbReference>
<gene>
    <name evidence="3" type="ORF">FAZ15_01545</name>
</gene>
<dbReference type="SUPFAM" id="SSF49464">
    <property type="entry name" value="Carboxypeptidase regulatory domain-like"/>
    <property type="match status" value="1"/>
</dbReference>
<name>A0A4U0P6N9_9SPHI</name>
<evidence type="ECO:0000256" key="1">
    <source>
        <dbReference type="SAM" id="MobiDB-lite"/>
    </source>
</evidence>
<feature type="region of interest" description="Disordered" evidence="1">
    <location>
        <begin position="257"/>
        <end position="289"/>
    </location>
</feature>
<reference evidence="3 4" key="1">
    <citation type="submission" date="2019-04" db="EMBL/GenBank/DDBJ databases">
        <title>Sphingobacterium olei sp. nov., isolated from oil-contaminated soil.</title>
        <authorList>
            <person name="Liu B."/>
        </authorList>
    </citation>
    <scope>NUCLEOTIDE SEQUENCE [LARGE SCALE GENOMIC DNA]</scope>
    <source>
        <strain evidence="3 4">HAL-9</strain>
    </source>
</reference>
<dbReference type="SUPFAM" id="SSF52833">
    <property type="entry name" value="Thioredoxin-like"/>
    <property type="match status" value="1"/>
</dbReference>
<dbReference type="AlphaFoldDB" id="A0A4U0P6N9"/>
<dbReference type="RefSeq" id="WP_136899444.1">
    <property type="nucleotide sequence ID" value="NZ_SUME01000001.1"/>
</dbReference>
<dbReference type="InterPro" id="IPR000866">
    <property type="entry name" value="AhpC/TSA"/>
</dbReference>
<protein>
    <submittedName>
        <fullName evidence="3">Redoxin domain-containing protein</fullName>
    </submittedName>
</protein>
<comment type="caution">
    <text evidence="3">The sequence shown here is derived from an EMBL/GenBank/DDBJ whole genome shotgun (WGS) entry which is preliminary data.</text>
</comment>